<feature type="region of interest" description="Disordered" evidence="1">
    <location>
        <begin position="413"/>
        <end position="442"/>
    </location>
</feature>
<dbReference type="OMA" id="FAFVHKN"/>
<dbReference type="PROSITE" id="PS50011">
    <property type="entry name" value="PROTEIN_KINASE_DOM"/>
    <property type="match status" value="1"/>
</dbReference>
<dbReference type="Gene3D" id="1.10.510.10">
    <property type="entry name" value="Transferase(Phosphotransferase) domain 1"/>
    <property type="match status" value="1"/>
</dbReference>
<dbReference type="InterPro" id="IPR011009">
    <property type="entry name" value="Kinase-like_dom_sf"/>
</dbReference>
<dbReference type="PANTHER" id="PTHR37542">
    <property type="entry name" value="HELO DOMAIN-CONTAINING PROTEIN-RELATED"/>
    <property type="match status" value="1"/>
</dbReference>
<feature type="domain" description="Protein kinase" evidence="2">
    <location>
        <begin position="152"/>
        <end position="472"/>
    </location>
</feature>
<sequence>MISIEHNWMKTEAQINFLKKIATTLDPCYRDVQSRVLSELEGKLKTATLTMDQLVIHEKEKKKEKERDLDIPAVTKALEKMGPSKKVKYAFQKGSLESIRDDLENWQRRFDPSWMLTMRIADSLIDEELDQEERKPQQTKFIIAAKGVRDAARESTSTSSPTDGSIFKSATILTTDETSIPFSSALLCQLPDSKEHVLVDTMICNPIANMDRTMRDVRKLARILSKVDPSTFSLLACIGVIRSSTTCTKQPFSGVYQGQSKEHPTFKFLFAIPTSLSSPKSLRALLIESNPWYPLNSRFDLAKQLTSSVLFIHSSQFVHKNIRPETTIIFEKGEKSRSDLGKLFLVGFEKFRPAEGITYRTSDGIWQHDLYRHPSRQGTQPEEEYQMQHDIYSLGVVLLELGLWQSFITYPNPPPSSPTSSSSSSDTKQAELEDPTTPIPPAFITQYASEKDMRKRATAIKAHVISLASEMLPARMGRKYADIVLLCLRCLDSAPPLGPTVEGEGGEDGKGSYCGPGGEFEDVFDEDGIVVGVKYIEKILLKMQEISV</sequence>
<dbReference type="GO" id="GO:0004672">
    <property type="term" value="F:protein kinase activity"/>
    <property type="evidence" value="ECO:0007669"/>
    <property type="project" value="InterPro"/>
</dbReference>
<accession>U1HNL8</accession>
<dbReference type="SUPFAM" id="SSF56112">
    <property type="entry name" value="Protein kinase-like (PK-like)"/>
    <property type="match status" value="1"/>
</dbReference>
<keyword evidence="4" id="KW-1185">Reference proteome</keyword>
<dbReference type="Proteomes" id="UP000019373">
    <property type="component" value="Unassembled WGS sequence"/>
</dbReference>
<dbReference type="InterPro" id="IPR000719">
    <property type="entry name" value="Prot_kinase_dom"/>
</dbReference>
<dbReference type="PANTHER" id="PTHR37542:SF1">
    <property type="entry name" value="PRION-INHIBITION AND PROPAGATION HELO DOMAIN-CONTAINING PROTEIN"/>
    <property type="match status" value="1"/>
</dbReference>
<protein>
    <recommendedName>
        <fullName evidence="2">Protein kinase domain-containing protein</fullName>
    </recommendedName>
</protein>
<proteinExistence type="predicted"/>
<reference evidence="4" key="1">
    <citation type="journal article" date="2014" name="BMC Genomics">
        <title>Genome characteristics reveal the impact of lichenization on lichen-forming fungus Endocarpon pusillum Hedwig (Verrucariales, Ascomycota).</title>
        <authorList>
            <person name="Wang Y.-Y."/>
            <person name="Liu B."/>
            <person name="Zhang X.-Y."/>
            <person name="Zhou Q.-M."/>
            <person name="Zhang T."/>
            <person name="Li H."/>
            <person name="Yu Y.-F."/>
            <person name="Zhang X.-L."/>
            <person name="Hao X.-Y."/>
            <person name="Wang M."/>
            <person name="Wang L."/>
            <person name="Wei J.-C."/>
        </authorList>
    </citation>
    <scope>NUCLEOTIDE SEQUENCE [LARGE SCALE GENOMIC DNA]</scope>
    <source>
        <strain evidence="4">Z07020 / HMAS-L-300199</strain>
    </source>
</reference>
<dbReference type="EMBL" id="KE721157">
    <property type="protein sequence ID" value="ERF71965.1"/>
    <property type="molecule type" value="Genomic_DNA"/>
</dbReference>
<gene>
    <name evidence="3" type="ORF">EPUS_06524</name>
</gene>
<dbReference type="GO" id="GO:0005524">
    <property type="term" value="F:ATP binding"/>
    <property type="evidence" value="ECO:0007669"/>
    <property type="project" value="InterPro"/>
</dbReference>
<dbReference type="HOGENOM" id="CLU_028627_0_0_1"/>
<dbReference type="GeneID" id="19241464"/>
<dbReference type="OrthoDB" id="1911848at2759"/>
<evidence type="ECO:0000259" key="2">
    <source>
        <dbReference type="PROSITE" id="PS50011"/>
    </source>
</evidence>
<evidence type="ECO:0000256" key="1">
    <source>
        <dbReference type="SAM" id="MobiDB-lite"/>
    </source>
</evidence>
<dbReference type="eggNOG" id="ENOG502QUMI">
    <property type="taxonomic scope" value="Eukaryota"/>
</dbReference>
<dbReference type="RefSeq" id="XP_007802419.1">
    <property type="nucleotide sequence ID" value="XM_007804228.1"/>
</dbReference>
<dbReference type="AlphaFoldDB" id="U1HNL8"/>
<evidence type="ECO:0000313" key="4">
    <source>
        <dbReference type="Proteomes" id="UP000019373"/>
    </source>
</evidence>
<organism evidence="3 4">
    <name type="scientific">Endocarpon pusillum (strain Z07020 / HMAS-L-300199)</name>
    <name type="common">Lichen-forming fungus</name>
    <dbReference type="NCBI Taxonomy" id="1263415"/>
    <lineage>
        <taxon>Eukaryota</taxon>
        <taxon>Fungi</taxon>
        <taxon>Dikarya</taxon>
        <taxon>Ascomycota</taxon>
        <taxon>Pezizomycotina</taxon>
        <taxon>Eurotiomycetes</taxon>
        <taxon>Chaetothyriomycetidae</taxon>
        <taxon>Verrucariales</taxon>
        <taxon>Verrucariaceae</taxon>
        <taxon>Endocarpon</taxon>
    </lineage>
</organism>
<name>U1HNL8_ENDPU</name>
<evidence type="ECO:0000313" key="3">
    <source>
        <dbReference type="EMBL" id="ERF71965.1"/>
    </source>
</evidence>